<evidence type="ECO:0000256" key="2">
    <source>
        <dbReference type="ARBA" id="ARBA00023125"/>
    </source>
</evidence>
<dbReference type="GO" id="GO:0005634">
    <property type="term" value="C:nucleus"/>
    <property type="evidence" value="ECO:0007669"/>
    <property type="project" value="InterPro"/>
</dbReference>
<dbReference type="AlphaFoldDB" id="A0A7R9LPF0"/>
<dbReference type="InterPro" id="IPR013655">
    <property type="entry name" value="PAS_fold_3"/>
</dbReference>
<dbReference type="InterPro" id="IPR050933">
    <property type="entry name" value="Circadian_TF"/>
</dbReference>
<dbReference type="PANTHER" id="PTHR23042">
    <property type="entry name" value="CIRCADIAN PROTEIN CLOCK/ARNT/BMAL/PAS"/>
    <property type="match status" value="1"/>
</dbReference>
<protein>
    <recommendedName>
        <fullName evidence="6">PAS domain-containing protein</fullName>
    </recommendedName>
</protein>
<keyword evidence="1" id="KW-0805">Transcription regulation</keyword>
<gene>
    <name evidence="7" type="ORF">ONB1V03_LOCUS5210</name>
</gene>
<dbReference type="GO" id="GO:0005737">
    <property type="term" value="C:cytoplasm"/>
    <property type="evidence" value="ECO:0007669"/>
    <property type="project" value="InterPro"/>
</dbReference>
<feature type="non-terminal residue" evidence="7">
    <location>
        <position position="1"/>
    </location>
</feature>
<dbReference type="InterPro" id="IPR035965">
    <property type="entry name" value="PAS-like_dom_sf"/>
</dbReference>
<evidence type="ECO:0000256" key="4">
    <source>
        <dbReference type="ARBA" id="ARBA00023242"/>
    </source>
</evidence>
<dbReference type="InterPro" id="IPR000014">
    <property type="entry name" value="PAS"/>
</dbReference>
<feature type="region of interest" description="Disordered" evidence="5">
    <location>
        <begin position="301"/>
        <end position="325"/>
    </location>
</feature>
<dbReference type="InterPro" id="IPR001067">
    <property type="entry name" value="Nuc_translocat"/>
</dbReference>
<organism evidence="7">
    <name type="scientific">Oppiella nova</name>
    <dbReference type="NCBI Taxonomy" id="334625"/>
    <lineage>
        <taxon>Eukaryota</taxon>
        <taxon>Metazoa</taxon>
        <taxon>Ecdysozoa</taxon>
        <taxon>Arthropoda</taxon>
        <taxon>Chelicerata</taxon>
        <taxon>Arachnida</taxon>
        <taxon>Acari</taxon>
        <taxon>Acariformes</taxon>
        <taxon>Sarcoptiformes</taxon>
        <taxon>Oribatida</taxon>
        <taxon>Brachypylina</taxon>
        <taxon>Oppioidea</taxon>
        <taxon>Oppiidae</taxon>
        <taxon>Oppiella</taxon>
    </lineage>
</organism>
<dbReference type="SUPFAM" id="SSF55785">
    <property type="entry name" value="PYP-like sensor domain (PAS domain)"/>
    <property type="match status" value="1"/>
</dbReference>
<feature type="domain" description="PAS" evidence="6">
    <location>
        <begin position="141"/>
        <end position="192"/>
    </location>
</feature>
<dbReference type="OrthoDB" id="7788762at2759"/>
<dbReference type="PRINTS" id="PR00785">
    <property type="entry name" value="NCTRNSLOCATR"/>
</dbReference>
<evidence type="ECO:0000256" key="5">
    <source>
        <dbReference type="SAM" id="MobiDB-lite"/>
    </source>
</evidence>
<dbReference type="GO" id="GO:0045944">
    <property type="term" value="P:positive regulation of transcription by RNA polymerase II"/>
    <property type="evidence" value="ECO:0007669"/>
    <property type="project" value="UniProtKB-ARBA"/>
</dbReference>
<dbReference type="Pfam" id="PF08447">
    <property type="entry name" value="PAS_3"/>
    <property type="match status" value="1"/>
</dbReference>
<dbReference type="GO" id="GO:0003700">
    <property type="term" value="F:DNA-binding transcription factor activity"/>
    <property type="evidence" value="ECO:0007669"/>
    <property type="project" value="InterPro"/>
</dbReference>
<evidence type="ECO:0000313" key="8">
    <source>
        <dbReference type="Proteomes" id="UP000728032"/>
    </source>
</evidence>
<keyword evidence="2" id="KW-0238">DNA-binding</keyword>
<keyword evidence="4" id="KW-0539">Nucleus</keyword>
<dbReference type="Proteomes" id="UP000728032">
    <property type="component" value="Unassembled WGS sequence"/>
</dbReference>
<evidence type="ECO:0000256" key="1">
    <source>
        <dbReference type="ARBA" id="ARBA00023015"/>
    </source>
</evidence>
<dbReference type="EMBL" id="CAJPVJ010002024">
    <property type="protein sequence ID" value="CAG2165671.1"/>
    <property type="molecule type" value="Genomic_DNA"/>
</dbReference>
<proteinExistence type="predicted"/>
<dbReference type="CDD" id="cd00130">
    <property type="entry name" value="PAS"/>
    <property type="match status" value="1"/>
</dbReference>
<sequence length="639" mass="69602">MVDKHYLISLRNIEMIGHSLTSFLHPNDVDLVQTQIQTAHQQVSKGSQTSDKISFQCRLREKNQPRSEVITYQMVQVSGHITNSAKESGDISDDCYPSDPDEDKPENRILFKGFIQVIPTNPMAELSLMDADLDEYVSRHSLDGTLLFADHRISGIIGYLPSEVMGKSAYSYILPDDHSIALFAHKLMLSNSNGTGTIVHRLKTASGSFVFLQSSGCLQYDKNGQIDHWVCVSRLLVENEGDKERDKFVKRFTPHIYNISPTALYESLQIVIGPRPVTGGSGFGSDTGFDDQSKLDSNSVKIRDLDSLDSPQTRTPLQLTEPTSRCTPTFVSGISTATPLKSMAMSAAANSTLSSPQPHTPLTTSSIQNQMGGHLVSNLTTGANVQSIPAVQMSPPVVQIQTLPMFPINSTQILTQQISQTANSMNGFDHNVALNRSNSFSNNVINFITPAPVSLSYLDTNVNTSNCDNSPHMSKLSANIGVGSVNNTSKAPPPATDLSHLLGATVLTFDSQQRPVLSVYSPHMAALEESAKNNPILNSLATNMATNSGVNPKVNVMETSDNCVNISPTMDTSFYSPNTTNHCEDSPLGSQTERLTLNGLNYEELSNHSTNSLLSFSFPSDFGLIEEQSFGDNILDDPF</sequence>
<evidence type="ECO:0000313" key="7">
    <source>
        <dbReference type="EMBL" id="CAD7645444.1"/>
    </source>
</evidence>
<dbReference type="GO" id="GO:0005667">
    <property type="term" value="C:transcription regulator complex"/>
    <property type="evidence" value="ECO:0007669"/>
    <property type="project" value="InterPro"/>
</dbReference>
<dbReference type="Gene3D" id="3.30.450.20">
    <property type="entry name" value="PAS domain"/>
    <property type="match status" value="2"/>
</dbReference>
<dbReference type="PROSITE" id="PS50112">
    <property type="entry name" value="PAS"/>
    <property type="match status" value="1"/>
</dbReference>
<evidence type="ECO:0000259" key="6">
    <source>
        <dbReference type="PROSITE" id="PS50112"/>
    </source>
</evidence>
<feature type="compositionally biased region" description="Polar residues" evidence="5">
    <location>
        <begin position="309"/>
        <end position="325"/>
    </location>
</feature>
<accession>A0A7R9LPF0</accession>
<dbReference type="SMART" id="SM00091">
    <property type="entry name" value="PAS"/>
    <property type="match status" value="1"/>
</dbReference>
<dbReference type="EMBL" id="OC916849">
    <property type="protein sequence ID" value="CAD7645444.1"/>
    <property type="molecule type" value="Genomic_DNA"/>
</dbReference>
<reference evidence="7" key="1">
    <citation type="submission" date="2020-11" db="EMBL/GenBank/DDBJ databases">
        <authorList>
            <person name="Tran Van P."/>
        </authorList>
    </citation>
    <scope>NUCLEOTIDE SEQUENCE</scope>
</reference>
<keyword evidence="3" id="KW-0804">Transcription</keyword>
<name>A0A7R9LPF0_9ACAR</name>
<feature type="region of interest" description="Disordered" evidence="5">
    <location>
        <begin position="83"/>
        <end position="102"/>
    </location>
</feature>
<keyword evidence="8" id="KW-1185">Reference proteome</keyword>
<dbReference type="GO" id="GO:0003677">
    <property type="term" value="F:DNA binding"/>
    <property type="evidence" value="ECO:0007669"/>
    <property type="project" value="UniProtKB-KW"/>
</dbReference>
<evidence type="ECO:0000256" key="3">
    <source>
        <dbReference type="ARBA" id="ARBA00023163"/>
    </source>
</evidence>